<sequence>MKISELKVKKKIHRPTRNFDVEGERIYEEFEYILPYNPTHKRNERERLYAKTIDLIPFFLIFRYGFHELIIVSLLFSILCVLIFGTFCETLSGTTLGKRLFKLKVIDDFGNKPNITKSAFRNILSFANFFPVFSEFGPKPNQYWEKSGVNMNFSMHLNNQITKTYIIKEHKLAEIRKLLKDQQP</sequence>
<evidence type="ECO:0000256" key="4">
    <source>
        <dbReference type="ARBA" id="ARBA00023136"/>
    </source>
</evidence>
<evidence type="ECO:0000256" key="1">
    <source>
        <dbReference type="ARBA" id="ARBA00004141"/>
    </source>
</evidence>
<dbReference type="Proteomes" id="UP001208114">
    <property type="component" value="Unassembled WGS sequence"/>
</dbReference>
<dbReference type="RefSeq" id="WP_262989761.1">
    <property type="nucleotide sequence ID" value="NZ_JAOTEN010000001.1"/>
</dbReference>
<keyword evidence="4 5" id="KW-0472">Membrane</keyword>
<keyword evidence="2 5" id="KW-0812">Transmembrane</keyword>
<feature type="transmembrane region" description="Helical" evidence="5">
    <location>
        <begin position="70"/>
        <end position="92"/>
    </location>
</feature>
<gene>
    <name evidence="7" type="ORF">N0B16_05685</name>
</gene>
<dbReference type="InterPro" id="IPR010432">
    <property type="entry name" value="RDD"/>
</dbReference>
<protein>
    <submittedName>
        <fullName evidence="7">RDD family protein</fullName>
    </submittedName>
</protein>
<name>A0ABT2VYB3_9FLAO</name>
<organism evidence="7 8">
    <name type="scientific">Chryseobacterium gilvum</name>
    <dbReference type="NCBI Taxonomy" id="2976534"/>
    <lineage>
        <taxon>Bacteria</taxon>
        <taxon>Pseudomonadati</taxon>
        <taxon>Bacteroidota</taxon>
        <taxon>Flavobacteriia</taxon>
        <taxon>Flavobacteriales</taxon>
        <taxon>Weeksellaceae</taxon>
        <taxon>Chryseobacterium group</taxon>
        <taxon>Chryseobacterium</taxon>
    </lineage>
</organism>
<comment type="caution">
    <text evidence="7">The sequence shown here is derived from an EMBL/GenBank/DDBJ whole genome shotgun (WGS) entry which is preliminary data.</text>
</comment>
<proteinExistence type="predicted"/>
<reference evidence="8" key="1">
    <citation type="submission" date="2023-07" db="EMBL/GenBank/DDBJ databases">
        <title>Chryseobacterium sp. GMJ5 Genome sequencing and assembly.</title>
        <authorList>
            <person name="Jung Y."/>
        </authorList>
    </citation>
    <scope>NUCLEOTIDE SEQUENCE [LARGE SCALE GENOMIC DNA]</scope>
    <source>
        <strain evidence="8">GMJ5</strain>
    </source>
</reference>
<keyword evidence="3 5" id="KW-1133">Transmembrane helix</keyword>
<comment type="subcellular location">
    <subcellularLocation>
        <location evidence="1">Membrane</location>
        <topology evidence="1">Multi-pass membrane protein</topology>
    </subcellularLocation>
</comment>
<evidence type="ECO:0000313" key="7">
    <source>
        <dbReference type="EMBL" id="MCU7613922.1"/>
    </source>
</evidence>
<evidence type="ECO:0000256" key="2">
    <source>
        <dbReference type="ARBA" id="ARBA00022692"/>
    </source>
</evidence>
<dbReference type="EMBL" id="JAOTEN010000001">
    <property type="protein sequence ID" value="MCU7613922.1"/>
    <property type="molecule type" value="Genomic_DNA"/>
</dbReference>
<dbReference type="Pfam" id="PF06271">
    <property type="entry name" value="RDD"/>
    <property type="match status" value="1"/>
</dbReference>
<evidence type="ECO:0000256" key="3">
    <source>
        <dbReference type="ARBA" id="ARBA00022989"/>
    </source>
</evidence>
<evidence type="ECO:0000256" key="5">
    <source>
        <dbReference type="SAM" id="Phobius"/>
    </source>
</evidence>
<accession>A0ABT2VYB3</accession>
<evidence type="ECO:0000259" key="6">
    <source>
        <dbReference type="Pfam" id="PF06271"/>
    </source>
</evidence>
<evidence type="ECO:0000313" key="8">
    <source>
        <dbReference type="Proteomes" id="UP001208114"/>
    </source>
</evidence>
<feature type="domain" description="RDD" evidence="6">
    <location>
        <begin position="59"/>
        <end position="132"/>
    </location>
</feature>
<keyword evidence="8" id="KW-1185">Reference proteome</keyword>